<comment type="cofactor">
    <cofactor evidence="3">
        <name>Mn(2+)</name>
        <dbReference type="ChEBI" id="CHEBI:29035"/>
    </cofactor>
</comment>
<dbReference type="InterPro" id="IPR000634">
    <property type="entry name" value="Ser/Thr_deHydtase_PyrdxlP-BS"/>
</dbReference>
<dbReference type="PROSITE" id="PS00165">
    <property type="entry name" value="DEHYDRATASE_SER_THR"/>
    <property type="match status" value="1"/>
</dbReference>
<keyword evidence="15" id="KW-1185">Reference proteome</keyword>
<evidence type="ECO:0000313" key="14">
    <source>
        <dbReference type="EMBL" id="GAX82601.1"/>
    </source>
</evidence>
<keyword evidence="7" id="KW-0663">Pyridoxal phosphate</keyword>
<dbReference type="PANTHER" id="PTHR43050">
    <property type="entry name" value="SERINE / THREONINE RACEMASE FAMILY MEMBER"/>
    <property type="match status" value="1"/>
</dbReference>
<evidence type="ECO:0000259" key="13">
    <source>
        <dbReference type="Pfam" id="PF00291"/>
    </source>
</evidence>
<proteinExistence type="inferred from homology"/>
<evidence type="ECO:0000313" key="15">
    <source>
        <dbReference type="Proteomes" id="UP000232323"/>
    </source>
</evidence>
<comment type="similarity">
    <text evidence="5">Belongs to the serine/threonine dehydratase family.</text>
</comment>
<dbReference type="STRING" id="1157962.A0A250XHQ0"/>
<dbReference type="GO" id="GO:0005524">
    <property type="term" value="F:ATP binding"/>
    <property type="evidence" value="ECO:0007669"/>
    <property type="project" value="TreeGrafter"/>
</dbReference>
<dbReference type="CDD" id="cd01562">
    <property type="entry name" value="Thr-dehyd"/>
    <property type="match status" value="1"/>
</dbReference>
<dbReference type="PANTHER" id="PTHR43050:SF1">
    <property type="entry name" value="SERINE RACEMASE"/>
    <property type="match status" value="1"/>
</dbReference>
<sequence>MSTHAITLDDVKSAHDRISHLIHRTPVLTCATLDLLSERTLFFKAETFQRSGSFKIRGASNAVFSMSAEQVANGVVTHSSGNHAGAVALAAKLRGVPAHIVVPHNTPKVKTDAVRSYGGTLYFCAPTIDAREEECMRIQQDTGAAFVHPYNDPKVMAGQGTIALELLDQAPHLDAIVVPISGGGMTSGIAVAAKALKPSIKIIAAEPRGINQDAADVAAAKAAGELVPSNRPTTIADGLQGRMGCNTWPIVRDLVDGVITVSEEEIVAAMRLIYMHAKVVVEPSGAVGLAAVLRGQEVHPASGSHVQQGGTVGIEVGEAESTSSVADYDTVPQNEQGKKNKGLMKKQGILSPQQVLEGCKAIGIILCGGNVDLDAKGFWDMENWKPS</sequence>
<evidence type="ECO:0000256" key="5">
    <source>
        <dbReference type="ARBA" id="ARBA00010869"/>
    </source>
</evidence>
<name>A0A250XHQ0_9CHLO</name>
<keyword evidence="6" id="KW-0460">Magnesium</keyword>
<dbReference type="AlphaFoldDB" id="A0A250XHQ0"/>
<evidence type="ECO:0000256" key="7">
    <source>
        <dbReference type="ARBA" id="ARBA00022898"/>
    </source>
</evidence>
<dbReference type="SUPFAM" id="SSF53686">
    <property type="entry name" value="Tryptophan synthase beta subunit-like PLP-dependent enzymes"/>
    <property type="match status" value="1"/>
</dbReference>
<dbReference type="GO" id="GO:0030378">
    <property type="term" value="F:serine racemase activity"/>
    <property type="evidence" value="ECO:0007669"/>
    <property type="project" value="UniProtKB-EC"/>
</dbReference>
<evidence type="ECO:0000256" key="1">
    <source>
        <dbReference type="ARBA" id="ARBA00001913"/>
    </source>
</evidence>
<evidence type="ECO:0000256" key="2">
    <source>
        <dbReference type="ARBA" id="ARBA00001933"/>
    </source>
</evidence>
<gene>
    <name evidence="14" type="ORF">CEUSTIGMA_g10027.t1</name>
</gene>
<dbReference type="OrthoDB" id="4418812at2759"/>
<accession>A0A250XHQ0</accession>
<evidence type="ECO:0000256" key="12">
    <source>
        <dbReference type="ARBA" id="ARBA00081761"/>
    </source>
</evidence>
<dbReference type="EC" id="4.3.1.18" evidence="9"/>
<dbReference type="EMBL" id="BEGY01000083">
    <property type="protein sequence ID" value="GAX82601.1"/>
    <property type="molecule type" value="Genomic_DNA"/>
</dbReference>
<organism evidence="14 15">
    <name type="scientific">Chlamydomonas eustigma</name>
    <dbReference type="NCBI Taxonomy" id="1157962"/>
    <lineage>
        <taxon>Eukaryota</taxon>
        <taxon>Viridiplantae</taxon>
        <taxon>Chlorophyta</taxon>
        <taxon>core chlorophytes</taxon>
        <taxon>Chlorophyceae</taxon>
        <taxon>CS clade</taxon>
        <taxon>Chlamydomonadales</taxon>
        <taxon>Chlamydomonadaceae</taxon>
        <taxon>Chlamydomonas</taxon>
    </lineage>
</organism>
<dbReference type="Gene3D" id="3.40.50.1100">
    <property type="match status" value="2"/>
</dbReference>
<evidence type="ECO:0000256" key="8">
    <source>
        <dbReference type="ARBA" id="ARBA00023239"/>
    </source>
</evidence>
<evidence type="ECO:0000256" key="6">
    <source>
        <dbReference type="ARBA" id="ARBA00022842"/>
    </source>
</evidence>
<dbReference type="InterPro" id="IPR036052">
    <property type="entry name" value="TrpB-like_PALP_sf"/>
</dbReference>
<evidence type="ECO:0000256" key="10">
    <source>
        <dbReference type="ARBA" id="ARBA00066592"/>
    </source>
</evidence>
<feature type="domain" description="Tryptophan synthase beta chain-like PALP" evidence="13">
    <location>
        <begin position="18"/>
        <end position="295"/>
    </location>
</feature>
<evidence type="ECO:0000256" key="3">
    <source>
        <dbReference type="ARBA" id="ARBA00001936"/>
    </source>
</evidence>
<dbReference type="FunFam" id="3.40.50.1100:FF:000007">
    <property type="entry name" value="L-threonine dehydratase catabolic TdcB"/>
    <property type="match status" value="1"/>
</dbReference>
<dbReference type="GO" id="GO:0030170">
    <property type="term" value="F:pyridoxal phosphate binding"/>
    <property type="evidence" value="ECO:0007669"/>
    <property type="project" value="InterPro"/>
</dbReference>
<dbReference type="GO" id="GO:0070179">
    <property type="term" value="P:D-serine biosynthetic process"/>
    <property type="evidence" value="ECO:0007669"/>
    <property type="project" value="TreeGrafter"/>
</dbReference>
<dbReference type="InterPro" id="IPR001926">
    <property type="entry name" value="TrpB-like_PALP"/>
</dbReference>
<evidence type="ECO:0000256" key="11">
    <source>
        <dbReference type="ARBA" id="ARBA00070760"/>
    </source>
</evidence>
<dbReference type="EC" id="5.1.1.18" evidence="10"/>
<comment type="caution">
    <text evidence="14">The sequence shown here is derived from an EMBL/GenBank/DDBJ whole genome shotgun (WGS) entry which is preliminary data.</text>
</comment>
<comment type="cofactor">
    <cofactor evidence="2">
        <name>pyridoxal 5'-phosphate</name>
        <dbReference type="ChEBI" id="CHEBI:597326"/>
    </cofactor>
</comment>
<dbReference type="GO" id="GO:0008721">
    <property type="term" value="F:D-serine ammonia-lyase activity"/>
    <property type="evidence" value="ECO:0007669"/>
    <property type="project" value="UniProtKB-EC"/>
</dbReference>
<protein>
    <recommendedName>
        <fullName evidence="11">Serine racemase</fullName>
        <ecNumber evidence="9">4.3.1.18</ecNumber>
        <ecNumber evidence="10">5.1.1.18</ecNumber>
    </recommendedName>
    <alternativeName>
        <fullName evidence="12">D-serine dehydratase</fullName>
    </alternativeName>
</protein>
<comment type="cofactor">
    <cofactor evidence="4">
        <name>Mg(2+)</name>
        <dbReference type="ChEBI" id="CHEBI:18420"/>
    </cofactor>
</comment>
<dbReference type="GO" id="GO:0003941">
    <property type="term" value="F:L-serine ammonia-lyase activity"/>
    <property type="evidence" value="ECO:0007669"/>
    <property type="project" value="TreeGrafter"/>
</dbReference>
<keyword evidence="8" id="KW-0456">Lyase</keyword>
<dbReference type="Proteomes" id="UP000232323">
    <property type="component" value="Unassembled WGS sequence"/>
</dbReference>
<reference evidence="14 15" key="1">
    <citation type="submission" date="2017-08" db="EMBL/GenBank/DDBJ databases">
        <title>Acidophilic green algal genome provides insights into adaptation to an acidic environment.</title>
        <authorList>
            <person name="Hirooka S."/>
            <person name="Hirose Y."/>
            <person name="Kanesaki Y."/>
            <person name="Higuchi S."/>
            <person name="Fujiwara T."/>
            <person name="Onuma R."/>
            <person name="Era A."/>
            <person name="Ohbayashi R."/>
            <person name="Uzuka A."/>
            <person name="Nozaki H."/>
            <person name="Yoshikawa H."/>
            <person name="Miyagishima S.Y."/>
        </authorList>
    </citation>
    <scope>NUCLEOTIDE SEQUENCE [LARGE SCALE GENOMIC DNA]</scope>
    <source>
        <strain evidence="14 15">NIES-2499</strain>
    </source>
</reference>
<evidence type="ECO:0000256" key="9">
    <source>
        <dbReference type="ARBA" id="ARBA00066349"/>
    </source>
</evidence>
<dbReference type="GO" id="GO:0000287">
    <property type="term" value="F:magnesium ion binding"/>
    <property type="evidence" value="ECO:0007669"/>
    <property type="project" value="TreeGrafter"/>
</dbReference>
<evidence type="ECO:0000256" key="4">
    <source>
        <dbReference type="ARBA" id="ARBA00001946"/>
    </source>
</evidence>
<dbReference type="GO" id="GO:0018114">
    <property type="term" value="F:threonine racemase activity"/>
    <property type="evidence" value="ECO:0007669"/>
    <property type="project" value="TreeGrafter"/>
</dbReference>
<dbReference type="Pfam" id="PF00291">
    <property type="entry name" value="PALP"/>
    <property type="match status" value="1"/>
</dbReference>
<comment type="cofactor">
    <cofactor evidence="1">
        <name>Ca(2+)</name>
        <dbReference type="ChEBI" id="CHEBI:29108"/>
    </cofactor>
</comment>